<dbReference type="PANTHER" id="PTHR33976">
    <property type="entry name" value="OS07G0645000 PROTEIN"/>
    <property type="match status" value="1"/>
</dbReference>
<name>A0AAD9ZSX0_9ROSI</name>
<evidence type="ECO:0000256" key="1">
    <source>
        <dbReference type="SAM" id="Phobius"/>
    </source>
</evidence>
<dbReference type="InterPro" id="IPR045285">
    <property type="entry name" value="At5g19230-like"/>
</dbReference>
<dbReference type="PANTHER" id="PTHR33976:SF8">
    <property type="entry name" value="OS07G0645000 PROTEIN"/>
    <property type="match status" value="1"/>
</dbReference>
<keyword evidence="1" id="KW-0812">Transmembrane</keyword>
<evidence type="ECO:0000313" key="4">
    <source>
        <dbReference type="Proteomes" id="UP001281410"/>
    </source>
</evidence>
<proteinExistence type="predicted"/>
<keyword evidence="4" id="KW-1185">Reference proteome</keyword>
<gene>
    <name evidence="3" type="ORF">Dsin_029553</name>
</gene>
<protein>
    <recommendedName>
        <fullName evidence="2">Uncharacterized GPI-anchored protein At5g19230-like domain-containing protein</fullName>
    </recommendedName>
</protein>
<dbReference type="Proteomes" id="UP001281410">
    <property type="component" value="Unassembled WGS sequence"/>
</dbReference>
<sequence>MPACVPNLIPDLVLSNYTKSQYSNNLNDSKYTGVGIGSEGNWIVVILTTSTPEGSYVTDTSNNAKNAASLLSKIGLGYNLLFCLIGALLMF</sequence>
<dbReference type="AlphaFoldDB" id="A0AAD9ZSX0"/>
<dbReference type="Pfam" id="PF25884">
    <property type="entry name" value="At5g19230"/>
    <property type="match status" value="1"/>
</dbReference>
<organism evidence="3 4">
    <name type="scientific">Dipteronia sinensis</name>
    <dbReference type="NCBI Taxonomy" id="43782"/>
    <lineage>
        <taxon>Eukaryota</taxon>
        <taxon>Viridiplantae</taxon>
        <taxon>Streptophyta</taxon>
        <taxon>Embryophyta</taxon>
        <taxon>Tracheophyta</taxon>
        <taxon>Spermatophyta</taxon>
        <taxon>Magnoliopsida</taxon>
        <taxon>eudicotyledons</taxon>
        <taxon>Gunneridae</taxon>
        <taxon>Pentapetalae</taxon>
        <taxon>rosids</taxon>
        <taxon>malvids</taxon>
        <taxon>Sapindales</taxon>
        <taxon>Sapindaceae</taxon>
        <taxon>Hippocastanoideae</taxon>
        <taxon>Acereae</taxon>
        <taxon>Dipteronia</taxon>
    </lineage>
</organism>
<reference evidence="3" key="1">
    <citation type="journal article" date="2023" name="Plant J.">
        <title>Genome sequences and population genomics provide insights into the demographic history, inbreeding, and mutation load of two 'living fossil' tree species of Dipteronia.</title>
        <authorList>
            <person name="Feng Y."/>
            <person name="Comes H.P."/>
            <person name="Chen J."/>
            <person name="Zhu S."/>
            <person name="Lu R."/>
            <person name="Zhang X."/>
            <person name="Li P."/>
            <person name="Qiu J."/>
            <person name="Olsen K.M."/>
            <person name="Qiu Y."/>
        </authorList>
    </citation>
    <scope>NUCLEOTIDE SEQUENCE</scope>
    <source>
        <strain evidence="3">NBL</strain>
    </source>
</reference>
<dbReference type="InterPro" id="IPR059083">
    <property type="entry name" value="At5g19230_dom"/>
</dbReference>
<feature type="domain" description="Uncharacterized GPI-anchored protein At5g19230-like" evidence="2">
    <location>
        <begin position="1"/>
        <end position="47"/>
    </location>
</feature>
<evidence type="ECO:0000313" key="3">
    <source>
        <dbReference type="EMBL" id="KAK3189992.1"/>
    </source>
</evidence>
<accession>A0AAD9ZSX0</accession>
<evidence type="ECO:0000259" key="2">
    <source>
        <dbReference type="Pfam" id="PF25884"/>
    </source>
</evidence>
<dbReference type="EMBL" id="JANJYJ010000009">
    <property type="protein sequence ID" value="KAK3189992.1"/>
    <property type="molecule type" value="Genomic_DNA"/>
</dbReference>
<comment type="caution">
    <text evidence="3">The sequence shown here is derived from an EMBL/GenBank/DDBJ whole genome shotgun (WGS) entry which is preliminary data.</text>
</comment>
<keyword evidence="1" id="KW-0472">Membrane</keyword>
<feature type="transmembrane region" description="Helical" evidence="1">
    <location>
        <begin position="70"/>
        <end position="90"/>
    </location>
</feature>
<keyword evidence="1" id="KW-1133">Transmembrane helix</keyword>